<dbReference type="GO" id="GO:0005794">
    <property type="term" value="C:Golgi apparatus"/>
    <property type="evidence" value="ECO:0007669"/>
    <property type="project" value="UniProtKB-SubCell"/>
</dbReference>
<evidence type="ECO:0000313" key="11">
    <source>
        <dbReference type="Proteomes" id="UP000510647"/>
    </source>
</evidence>
<feature type="transmembrane region" description="Helical" evidence="9">
    <location>
        <begin position="421"/>
        <end position="442"/>
    </location>
</feature>
<evidence type="ECO:0000256" key="7">
    <source>
        <dbReference type="ARBA" id="ARBA00023034"/>
    </source>
</evidence>
<dbReference type="Proteomes" id="UP000510647">
    <property type="component" value="Chromosome 2"/>
</dbReference>
<dbReference type="GO" id="GO:0016020">
    <property type="term" value="C:membrane"/>
    <property type="evidence" value="ECO:0007669"/>
    <property type="project" value="UniProtKB-SubCell"/>
</dbReference>
<feature type="transmembrane region" description="Helical" evidence="9">
    <location>
        <begin position="523"/>
        <end position="543"/>
    </location>
</feature>
<comment type="similarity">
    <text evidence="3 9">Belongs to the nonaspanin (TM9SF) (TC 9.A.2) family.</text>
</comment>
<dbReference type="PANTHER" id="PTHR10766:SF55">
    <property type="entry name" value="TRANSMEMBRANE 9 SUPERFAMILY MEMBER 4"/>
    <property type="match status" value="1"/>
</dbReference>
<keyword evidence="4 9" id="KW-0812">Transmembrane</keyword>
<dbReference type="EMBL" id="CP059268">
    <property type="protein sequence ID" value="QLQ79101.1"/>
    <property type="molecule type" value="Genomic_DNA"/>
</dbReference>
<evidence type="ECO:0000256" key="2">
    <source>
        <dbReference type="ARBA" id="ARBA00004555"/>
    </source>
</evidence>
<evidence type="ECO:0000256" key="3">
    <source>
        <dbReference type="ARBA" id="ARBA00005227"/>
    </source>
</evidence>
<dbReference type="InterPro" id="IPR004240">
    <property type="entry name" value="EMP70"/>
</dbReference>
<feature type="transmembrane region" description="Helical" evidence="9">
    <location>
        <begin position="7"/>
        <end position="29"/>
    </location>
</feature>
<dbReference type="AlphaFoldDB" id="A0A7H9HPC2"/>
<gene>
    <name evidence="10" type="ORF">HG537_0B04490</name>
</gene>
<keyword evidence="7" id="KW-0333">Golgi apparatus</keyword>
<protein>
    <recommendedName>
        <fullName evidence="9">Transmembrane 9 superfamily member</fullName>
    </recommendedName>
</protein>
<feature type="transmembrane region" description="Helical" evidence="9">
    <location>
        <begin position="563"/>
        <end position="588"/>
    </location>
</feature>
<evidence type="ECO:0000256" key="9">
    <source>
        <dbReference type="RuleBase" id="RU363079"/>
    </source>
</evidence>
<keyword evidence="11" id="KW-1185">Reference proteome</keyword>
<dbReference type="OrthoDB" id="1666796at2759"/>
<keyword evidence="8 9" id="KW-0472">Membrane</keyword>
<proteinExistence type="inferred from homology"/>
<evidence type="ECO:0000256" key="8">
    <source>
        <dbReference type="ARBA" id="ARBA00023136"/>
    </source>
</evidence>
<evidence type="ECO:0000256" key="5">
    <source>
        <dbReference type="ARBA" id="ARBA00022729"/>
    </source>
</evidence>
<evidence type="ECO:0000256" key="1">
    <source>
        <dbReference type="ARBA" id="ARBA00004141"/>
    </source>
</evidence>
<keyword evidence="6 9" id="KW-1133">Transmembrane helix</keyword>
<reference evidence="10 11" key="1">
    <citation type="submission" date="2020-06" db="EMBL/GenBank/DDBJ databases">
        <title>The yeast mating-type switching endonuclease HO is a domesticated member of an unorthodox homing genetic element family.</title>
        <authorList>
            <person name="Coughlan A.Y."/>
            <person name="Lombardi L."/>
            <person name="Braun-Galleani S."/>
            <person name="Martos A.R."/>
            <person name="Galeote V."/>
            <person name="Bigey F."/>
            <person name="Dequin S."/>
            <person name="Byrne K.P."/>
            <person name="Wolfe K.H."/>
        </authorList>
    </citation>
    <scope>NUCLEOTIDE SEQUENCE [LARGE SCALE GENOMIC DNA]</scope>
    <source>
        <strain evidence="10 11">CBS2947</strain>
    </source>
</reference>
<organism evidence="10 11">
    <name type="scientific">Torulaspora globosa</name>
    <dbReference type="NCBI Taxonomy" id="48254"/>
    <lineage>
        <taxon>Eukaryota</taxon>
        <taxon>Fungi</taxon>
        <taxon>Dikarya</taxon>
        <taxon>Ascomycota</taxon>
        <taxon>Saccharomycotina</taxon>
        <taxon>Saccharomycetes</taxon>
        <taxon>Saccharomycetales</taxon>
        <taxon>Saccharomycetaceae</taxon>
        <taxon>Torulaspora</taxon>
    </lineage>
</organism>
<feature type="transmembrane region" description="Helical" evidence="9">
    <location>
        <begin position="454"/>
        <end position="477"/>
    </location>
</feature>
<accession>A0A7H9HPC2</accession>
<name>A0A7H9HPC2_9SACH</name>
<keyword evidence="5" id="KW-0732">Signal</keyword>
<dbReference type="PANTHER" id="PTHR10766">
    <property type="entry name" value="TRANSMEMBRANE 9 SUPERFAMILY PROTEIN"/>
    <property type="match status" value="1"/>
</dbReference>
<sequence length="680" mass="78005">MILRKKRVWSFLIMVMVIMVIVRNSRLLWDSSGDGNGWLKPNLYKFGDPVEVIVNKIESDLTQLPFGYYELPFTCPPTEGRKPLHHSLSEIIKGDRKWESDYKLWFGHDSACEGLCARKTSAEGMRKARDLVRDGYVVQWLIDDELPAATTFISTIDHKKYYASGFPLGFVDPDTGKTYLHNHVMLVVRYNAVNGDSFTIVGFEVYPRSVSDQHCPGASKDYDQYEIVIPEDENELTYIPFTYSVYWREEFNVDWSHRWNYFLNSGDISESSSVKFHWMTLCNSIGIAFLITFIVAVNLIKVLKIGSNKTSEDFQFTFDDDDNVDSIYAVARIWLSQTDSSSWSLKLHTIATSIGVHFLFTVLGSLTISCSLNRLHNIRNSVVTMAVFCFVIGAFMASYIGTWLRIEYQTSRNEICEHYRVFAVICGSALPGLVTISTQLLNSIVRLHESSSALPFRTVMIFISIYFANCIPLSLLGGEAAYRIYRKCGSSFPALHIGNNFKPLKVSTCRTHSVSMKNLRKRLTFGSITVLLCGLFPFAIIYVEMQYMYKSVWLEKTTFYYFYGFLLANIVLLCVVVCEISLLGCYVLMRMNKKDRRMTPSDNWRWNCFLMGTSCAWYMELYTLYYIFHTLNITGFSSIFISVSYSLIFNIMAGIGMGSLGYLTCCWFVNKVYRTKYITA</sequence>
<feature type="transmembrane region" description="Helical" evidence="9">
    <location>
        <begin position="648"/>
        <end position="669"/>
    </location>
</feature>
<feature type="transmembrane region" description="Helical" evidence="9">
    <location>
        <begin position="278"/>
        <end position="300"/>
    </location>
</feature>
<feature type="transmembrane region" description="Helical" evidence="9">
    <location>
        <begin position="381"/>
        <end position="400"/>
    </location>
</feature>
<feature type="transmembrane region" description="Helical" evidence="9">
    <location>
        <begin position="350"/>
        <end position="369"/>
    </location>
</feature>
<dbReference type="Pfam" id="PF02990">
    <property type="entry name" value="EMP70"/>
    <property type="match status" value="1"/>
</dbReference>
<evidence type="ECO:0000256" key="4">
    <source>
        <dbReference type="ARBA" id="ARBA00022692"/>
    </source>
</evidence>
<comment type="subcellular location">
    <subcellularLocation>
        <location evidence="2">Golgi apparatus</location>
    </subcellularLocation>
    <subcellularLocation>
        <location evidence="1">Membrane</location>
        <topology evidence="1">Multi-pass membrane protein</topology>
    </subcellularLocation>
</comment>
<evidence type="ECO:0000313" key="10">
    <source>
        <dbReference type="EMBL" id="QLQ79101.1"/>
    </source>
</evidence>
<evidence type="ECO:0000256" key="6">
    <source>
        <dbReference type="ARBA" id="ARBA00022989"/>
    </source>
</evidence>
<dbReference type="GO" id="GO:0072657">
    <property type="term" value="P:protein localization to membrane"/>
    <property type="evidence" value="ECO:0007669"/>
    <property type="project" value="TreeGrafter"/>
</dbReference>